<dbReference type="GeneID" id="18815232"/>
<dbReference type="HOGENOM" id="CLU_023205_0_1_1"/>
<dbReference type="PROSITE" id="PS00063">
    <property type="entry name" value="ALDOKETO_REDUCTASE_3"/>
    <property type="match status" value="1"/>
</dbReference>
<keyword evidence="2" id="KW-0560">Oxidoreductase</keyword>
<gene>
    <name evidence="7" type="ORF">SERLADRAFT_439660</name>
</gene>
<evidence type="ECO:0000256" key="1">
    <source>
        <dbReference type="ARBA" id="ARBA00007905"/>
    </source>
</evidence>
<dbReference type="KEGG" id="sla:SERLADRAFT_439660"/>
<feature type="site" description="Lowers pKa of active site Tyr" evidence="5">
    <location>
        <position position="60"/>
    </location>
</feature>
<dbReference type="PIRSF" id="PIRSF000097">
    <property type="entry name" value="AKR"/>
    <property type="match status" value="1"/>
</dbReference>
<dbReference type="PRINTS" id="PR00069">
    <property type="entry name" value="ALDKETRDTASE"/>
</dbReference>
<dbReference type="PROSITE" id="PS00062">
    <property type="entry name" value="ALDOKETO_REDUCTASE_2"/>
    <property type="match status" value="1"/>
</dbReference>
<evidence type="ECO:0000256" key="5">
    <source>
        <dbReference type="PIRSR" id="PIRSR000097-3"/>
    </source>
</evidence>
<organism>
    <name type="scientific">Serpula lacrymans var. lacrymans (strain S7.9)</name>
    <name type="common">Dry rot fungus</name>
    <dbReference type="NCBI Taxonomy" id="578457"/>
    <lineage>
        <taxon>Eukaryota</taxon>
        <taxon>Fungi</taxon>
        <taxon>Dikarya</taxon>
        <taxon>Basidiomycota</taxon>
        <taxon>Agaricomycotina</taxon>
        <taxon>Agaricomycetes</taxon>
        <taxon>Agaricomycetidae</taxon>
        <taxon>Boletales</taxon>
        <taxon>Coniophorineae</taxon>
        <taxon>Serpulaceae</taxon>
        <taxon>Serpula</taxon>
    </lineage>
</organism>
<evidence type="ECO:0000256" key="3">
    <source>
        <dbReference type="PIRSR" id="PIRSR000097-1"/>
    </source>
</evidence>
<dbReference type="InterPro" id="IPR036812">
    <property type="entry name" value="NAD(P)_OxRdtase_dom_sf"/>
</dbReference>
<feature type="binding site" evidence="4">
    <location>
        <position position="93"/>
    </location>
    <ligand>
        <name>substrate</name>
    </ligand>
</feature>
<evidence type="ECO:0000256" key="4">
    <source>
        <dbReference type="PIRSR" id="PIRSR000097-2"/>
    </source>
</evidence>
<dbReference type="Gene3D" id="3.20.20.100">
    <property type="entry name" value="NADP-dependent oxidoreductase domain"/>
    <property type="match status" value="1"/>
</dbReference>
<evidence type="ECO:0000256" key="2">
    <source>
        <dbReference type="ARBA" id="ARBA00023002"/>
    </source>
</evidence>
<dbReference type="PANTHER" id="PTHR43827:SF13">
    <property type="entry name" value="ALDO_KETO REDUCTASE FAMILY PROTEIN"/>
    <property type="match status" value="1"/>
</dbReference>
<dbReference type="EMBL" id="GL945436">
    <property type="protein sequence ID" value="EGO22885.1"/>
    <property type="molecule type" value="Genomic_DNA"/>
</dbReference>
<dbReference type="GO" id="GO:0016491">
    <property type="term" value="F:oxidoreductase activity"/>
    <property type="evidence" value="ECO:0007669"/>
    <property type="project" value="UniProtKB-KW"/>
</dbReference>
<reference evidence="7" key="1">
    <citation type="submission" date="2011-04" db="EMBL/GenBank/DDBJ databases">
        <title>Evolution of plant cell wall degrading machinery underlies the functional diversity of forest fungi.</title>
        <authorList>
            <consortium name="US DOE Joint Genome Institute (JGI-PGF)"/>
            <person name="Eastwood D.C."/>
            <person name="Floudas D."/>
            <person name="Binder M."/>
            <person name="Majcherczyk A."/>
            <person name="Schneider P."/>
            <person name="Aerts A."/>
            <person name="Asiegbu F.O."/>
            <person name="Baker S.E."/>
            <person name="Barry K."/>
            <person name="Bendiksby M."/>
            <person name="Blumentritt M."/>
            <person name="Coutinho P.M."/>
            <person name="Cullen D."/>
            <person name="Cullen D."/>
            <person name="Gathman A."/>
            <person name="Goodell B."/>
            <person name="Henrissat B."/>
            <person name="Ihrmark K."/>
            <person name="Kauserud H."/>
            <person name="Kohler A."/>
            <person name="LaButti K."/>
            <person name="Lapidus A."/>
            <person name="Lavin J.L."/>
            <person name="Lee Y.-H."/>
            <person name="Lindquist E."/>
            <person name="Lilly W."/>
            <person name="Lucas S."/>
            <person name="Morin E."/>
            <person name="Murat C."/>
            <person name="Oguiza J.A."/>
            <person name="Park J."/>
            <person name="Pisabarro A.G."/>
            <person name="Riley R."/>
            <person name="Rosling A."/>
            <person name="Salamov A."/>
            <person name="Schmidt O."/>
            <person name="Schmutz J."/>
            <person name="Skrede I."/>
            <person name="Stenlid J."/>
            <person name="Wiebenga A."/>
            <person name="Xie X."/>
            <person name="Kues U."/>
            <person name="Hibbett D.S."/>
            <person name="Hoffmeister D."/>
            <person name="Hogberg N."/>
            <person name="Martin F."/>
            <person name="Grigoriev I.V."/>
            <person name="Watkinson S.C."/>
        </authorList>
    </citation>
    <scope>NUCLEOTIDE SEQUENCE</scope>
    <source>
        <strain evidence="7">S7.9</strain>
    </source>
</reference>
<protein>
    <recommendedName>
        <fullName evidence="6">NADP-dependent oxidoreductase domain-containing protein</fullName>
    </recommendedName>
</protein>
<dbReference type="Proteomes" id="UP000008064">
    <property type="component" value="Unassembled WGS sequence"/>
</dbReference>
<feature type="domain" description="NADP-dependent oxidoreductase" evidence="6">
    <location>
        <begin position="9"/>
        <end position="244"/>
    </location>
</feature>
<dbReference type="FunFam" id="3.20.20.100:FF:000015">
    <property type="entry name" value="Oxidoreductase, aldo/keto reductase family"/>
    <property type="match status" value="1"/>
</dbReference>
<accession>F8P154</accession>
<evidence type="ECO:0000259" key="6">
    <source>
        <dbReference type="Pfam" id="PF00248"/>
    </source>
</evidence>
<dbReference type="RefSeq" id="XP_007320125.1">
    <property type="nucleotide sequence ID" value="XM_007320063.1"/>
</dbReference>
<dbReference type="AlphaFoldDB" id="F8P154"/>
<name>F8P154_SERL9</name>
<dbReference type="InterPro" id="IPR018170">
    <property type="entry name" value="Aldo/ket_reductase_CS"/>
</dbReference>
<dbReference type="InterPro" id="IPR020471">
    <property type="entry name" value="AKR"/>
</dbReference>
<evidence type="ECO:0000313" key="7">
    <source>
        <dbReference type="EMBL" id="EGO22885.1"/>
    </source>
</evidence>
<comment type="similarity">
    <text evidence="1">Belongs to the aldo/keto reductase family.</text>
</comment>
<dbReference type="InterPro" id="IPR023210">
    <property type="entry name" value="NADP_OxRdtase_dom"/>
</dbReference>
<dbReference type="OrthoDB" id="416253at2759"/>
<dbReference type="CDD" id="cd19071">
    <property type="entry name" value="AKR_AKR1-5-like"/>
    <property type="match status" value="1"/>
</dbReference>
<proteinExistence type="inferred from homology"/>
<feature type="active site" description="Proton donor" evidence="3">
    <location>
        <position position="35"/>
    </location>
</feature>
<dbReference type="PANTHER" id="PTHR43827">
    <property type="entry name" value="2,5-DIKETO-D-GLUCONIC ACID REDUCTASE"/>
    <property type="match status" value="1"/>
</dbReference>
<sequence>MPTVGLGVYQNEQCAEACAVALKNGYTMIDSARYYENEVQVGVGVKESGVDRASIFITSKVFHDDYGKEETKAAIDDSIKNLGSDYYDLYLVHSPIGGKEKRLAGYKAVLEAKAAGLVRTVGVSNYAVKHIEEIREAGLEMPAVNQVELHPFCQQKPIVEYCKQHNIVVQAYTPLVRGGFDNPVIQELAKKYNKEPAQILIRWSLQKGFVPLPKSSNPDRIVSNLQVYDFEILEEDMAKLSALDRGKEGAITWNPVDTE</sequence>
<dbReference type="SUPFAM" id="SSF51430">
    <property type="entry name" value="NAD(P)-linked oxidoreductase"/>
    <property type="match status" value="1"/>
</dbReference>
<dbReference type="Pfam" id="PF00248">
    <property type="entry name" value="Aldo_ket_red"/>
    <property type="match status" value="1"/>
</dbReference>